<organism evidence="2 3">
    <name type="scientific">Genlisea aurea</name>
    <dbReference type="NCBI Taxonomy" id="192259"/>
    <lineage>
        <taxon>Eukaryota</taxon>
        <taxon>Viridiplantae</taxon>
        <taxon>Streptophyta</taxon>
        <taxon>Embryophyta</taxon>
        <taxon>Tracheophyta</taxon>
        <taxon>Spermatophyta</taxon>
        <taxon>Magnoliopsida</taxon>
        <taxon>eudicotyledons</taxon>
        <taxon>Gunneridae</taxon>
        <taxon>Pentapetalae</taxon>
        <taxon>asterids</taxon>
        <taxon>lamiids</taxon>
        <taxon>Lamiales</taxon>
        <taxon>Lentibulariaceae</taxon>
        <taxon>Genlisea</taxon>
    </lineage>
</organism>
<feature type="region of interest" description="Disordered" evidence="1">
    <location>
        <begin position="29"/>
        <end position="65"/>
    </location>
</feature>
<feature type="compositionally biased region" description="Basic and acidic residues" evidence="1">
    <location>
        <begin position="32"/>
        <end position="51"/>
    </location>
</feature>
<evidence type="ECO:0000313" key="2">
    <source>
        <dbReference type="EMBL" id="EPS61740.1"/>
    </source>
</evidence>
<sequence>NSTTTTTTTAADQFKYGFPSEGLSTVSNKWWSNRDSDETKRQVDAGRREEEATTTTPASSLSSLRKRVAAESKEALKHGVYRGYYNNVKTPLDETKRSILHMIFGSTLPAEW</sequence>
<dbReference type="AlphaFoldDB" id="S8C4C8"/>
<comment type="caution">
    <text evidence="2">The sequence shown here is derived from an EMBL/GenBank/DDBJ whole genome shotgun (WGS) entry which is preliminary data.</text>
</comment>
<dbReference type="OrthoDB" id="906903at2759"/>
<name>S8C4C8_9LAMI</name>
<dbReference type="PANTHER" id="PTHR48460">
    <property type="entry name" value="RWP-RK DOMAIN-CONTAINING PROTEIN"/>
    <property type="match status" value="1"/>
</dbReference>
<gene>
    <name evidence="2" type="ORF">M569_13055</name>
</gene>
<feature type="compositionally biased region" description="Low complexity" evidence="1">
    <location>
        <begin position="53"/>
        <end position="63"/>
    </location>
</feature>
<dbReference type="Proteomes" id="UP000015453">
    <property type="component" value="Unassembled WGS sequence"/>
</dbReference>
<keyword evidence="3" id="KW-1185">Reference proteome</keyword>
<feature type="non-terminal residue" evidence="2">
    <location>
        <position position="112"/>
    </location>
</feature>
<reference evidence="2 3" key="1">
    <citation type="journal article" date="2013" name="BMC Genomics">
        <title>The miniature genome of a carnivorous plant Genlisea aurea contains a low number of genes and short non-coding sequences.</title>
        <authorList>
            <person name="Leushkin E.V."/>
            <person name="Sutormin R.A."/>
            <person name="Nabieva E.R."/>
            <person name="Penin A.A."/>
            <person name="Kondrashov A.S."/>
            <person name="Logacheva M.D."/>
        </authorList>
    </citation>
    <scope>NUCLEOTIDE SEQUENCE [LARGE SCALE GENOMIC DNA]</scope>
</reference>
<proteinExistence type="predicted"/>
<dbReference type="PANTHER" id="PTHR48460:SF1">
    <property type="entry name" value="RWP-RK DOMAIN-CONTAINING PROTEIN"/>
    <property type="match status" value="1"/>
</dbReference>
<dbReference type="EMBL" id="AUSU01006622">
    <property type="protein sequence ID" value="EPS61740.1"/>
    <property type="molecule type" value="Genomic_DNA"/>
</dbReference>
<evidence type="ECO:0000313" key="3">
    <source>
        <dbReference type="Proteomes" id="UP000015453"/>
    </source>
</evidence>
<feature type="non-terminal residue" evidence="2">
    <location>
        <position position="1"/>
    </location>
</feature>
<evidence type="ECO:0000256" key="1">
    <source>
        <dbReference type="SAM" id="MobiDB-lite"/>
    </source>
</evidence>
<protein>
    <submittedName>
        <fullName evidence="2">Uncharacterized protein</fullName>
    </submittedName>
</protein>
<accession>S8C4C8</accession>